<dbReference type="PIRSF" id="PIRSF001455">
    <property type="entry name" value="DHQ_synth"/>
    <property type="match status" value="1"/>
</dbReference>
<feature type="binding site" evidence="18">
    <location>
        <position position="141"/>
    </location>
    <ligand>
        <name>NAD(+)</name>
        <dbReference type="ChEBI" id="CHEBI:57540"/>
    </ligand>
</feature>
<dbReference type="EC" id="4.2.3.4" evidence="7 18"/>
<comment type="catalytic activity">
    <reaction evidence="1 18">
        <text>7-phospho-2-dehydro-3-deoxy-D-arabino-heptonate = 3-dehydroquinate + phosphate</text>
        <dbReference type="Rhea" id="RHEA:21968"/>
        <dbReference type="ChEBI" id="CHEBI:32364"/>
        <dbReference type="ChEBI" id="CHEBI:43474"/>
        <dbReference type="ChEBI" id="CHEBI:58394"/>
        <dbReference type="EC" id="4.2.3.4"/>
    </reaction>
</comment>
<dbReference type="InterPro" id="IPR030963">
    <property type="entry name" value="DHQ_synth_fam"/>
</dbReference>
<dbReference type="EMBL" id="CADCVD010000024">
    <property type="protein sequence ID" value="CAA9430029.1"/>
    <property type="molecule type" value="Genomic_DNA"/>
</dbReference>
<sequence length="360" mass="38053">MSSVTVEATTPYEVWIEDALDLAGVVSDALSPGTAVVLTDSTVGQFYARSVEEALKSAGWNVIDTLTVPAGEASKSIFVYETVVRRLARSGLPRGGTLFALGGGVVGDLGGFVASSYMRGIDFVQLPTSLLAMVDSSVGGKVGLDLAEGKNLVGAFLQPRLVAADLGWLETLPPREVSQGLAEVVKMGLLAGGEFFEDLELLDAACSGERGAMQTLVLHSVRYKAAVVAQDEREAGLRAILNYGHTIGHGLEAAAGYNLPHGEAVAAGMLAAAHLGDERFHTDLSSTHEALLHAAGLPLKLPPVDIEQVLEAMGRDKKRRTSDRDGKYRFVLLRDPGRPERDISITVAEARRAIGAVLAR</sequence>
<protein>
    <recommendedName>
        <fullName evidence="8 18">3-dehydroquinate synthase</fullName>
        <shortName evidence="18">DHQS</shortName>
        <ecNumber evidence="7 18">4.2.3.4</ecNumber>
    </recommendedName>
</protein>
<evidence type="ECO:0000256" key="18">
    <source>
        <dbReference type="HAMAP-Rule" id="MF_00110"/>
    </source>
</evidence>
<evidence type="ECO:0000256" key="12">
    <source>
        <dbReference type="ARBA" id="ARBA00022741"/>
    </source>
</evidence>
<feature type="domain" description="3-dehydroquinate synthase N-terminal" evidence="19">
    <location>
        <begin position="66"/>
        <end position="178"/>
    </location>
</feature>
<dbReference type="Gene3D" id="3.40.50.1970">
    <property type="match status" value="1"/>
</dbReference>
<evidence type="ECO:0000256" key="14">
    <source>
        <dbReference type="ARBA" id="ARBA00023027"/>
    </source>
</evidence>
<dbReference type="Pfam" id="PF24621">
    <property type="entry name" value="DHQS_C"/>
    <property type="match status" value="1"/>
</dbReference>
<dbReference type="GO" id="GO:0009073">
    <property type="term" value="P:aromatic amino acid family biosynthetic process"/>
    <property type="evidence" value="ECO:0007669"/>
    <property type="project" value="UniProtKB-KW"/>
</dbReference>
<dbReference type="HAMAP" id="MF_00110">
    <property type="entry name" value="DHQ_synthase"/>
    <property type="match status" value="1"/>
</dbReference>
<evidence type="ECO:0000256" key="6">
    <source>
        <dbReference type="ARBA" id="ARBA00005412"/>
    </source>
</evidence>
<organism evidence="21">
    <name type="scientific">uncultured Rubrobacteraceae bacterium</name>
    <dbReference type="NCBI Taxonomy" id="349277"/>
    <lineage>
        <taxon>Bacteria</taxon>
        <taxon>Bacillati</taxon>
        <taxon>Actinomycetota</taxon>
        <taxon>Rubrobacteria</taxon>
        <taxon>Rubrobacterales</taxon>
        <taxon>Rubrobacteraceae</taxon>
        <taxon>environmental samples</taxon>
    </lineage>
</organism>
<dbReference type="NCBIfam" id="TIGR01357">
    <property type="entry name" value="aroB"/>
    <property type="match status" value="1"/>
</dbReference>
<comment type="subcellular location">
    <subcellularLocation>
        <location evidence="4 18">Cytoplasm</location>
    </subcellularLocation>
</comment>
<keyword evidence="9 18" id="KW-0963">Cytoplasm</keyword>
<dbReference type="PANTHER" id="PTHR43622">
    <property type="entry name" value="3-DEHYDROQUINATE SYNTHASE"/>
    <property type="match status" value="1"/>
</dbReference>
<evidence type="ECO:0000256" key="8">
    <source>
        <dbReference type="ARBA" id="ARBA00017684"/>
    </source>
</evidence>
<keyword evidence="17 18" id="KW-0170">Cobalt</keyword>
<proteinExistence type="inferred from homology"/>
<comment type="caution">
    <text evidence="18">Lacks conserved residue(s) required for the propagation of feature annotation.</text>
</comment>
<evidence type="ECO:0000256" key="7">
    <source>
        <dbReference type="ARBA" id="ARBA00013031"/>
    </source>
</evidence>
<evidence type="ECO:0000256" key="10">
    <source>
        <dbReference type="ARBA" id="ARBA00022605"/>
    </source>
</evidence>
<feature type="binding site" evidence="18">
    <location>
        <begin position="104"/>
        <end position="108"/>
    </location>
    <ligand>
        <name>NAD(+)</name>
        <dbReference type="ChEBI" id="CHEBI:57540"/>
    </ligand>
</feature>
<gene>
    <name evidence="18" type="primary">aroB</name>
    <name evidence="21" type="ORF">AVDCRST_MAG37-525</name>
</gene>
<dbReference type="UniPathway" id="UPA00053">
    <property type="reaction ID" value="UER00085"/>
</dbReference>
<feature type="binding site" evidence="18">
    <location>
        <position position="245"/>
    </location>
    <ligand>
        <name>Zn(2+)</name>
        <dbReference type="ChEBI" id="CHEBI:29105"/>
    </ligand>
</feature>
<accession>A0A6J4Q6Z8</accession>
<feature type="binding site" evidence="18">
    <location>
        <begin position="128"/>
        <end position="129"/>
    </location>
    <ligand>
        <name>NAD(+)</name>
        <dbReference type="ChEBI" id="CHEBI:57540"/>
    </ligand>
</feature>
<keyword evidence="11 18" id="KW-0479">Metal-binding</keyword>
<evidence type="ECO:0000256" key="1">
    <source>
        <dbReference type="ARBA" id="ARBA00001393"/>
    </source>
</evidence>
<comment type="cofactor">
    <cofactor evidence="18">
        <name>Co(2+)</name>
        <dbReference type="ChEBI" id="CHEBI:48828"/>
    </cofactor>
    <cofactor evidence="18">
        <name>Zn(2+)</name>
        <dbReference type="ChEBI" id="CHEBI:29105"/>
    </cofactor>
    <text evidence="18">Binds 1 divalent metal cation per subunit. Can use either Co(2+) or Zn(2+).</text>
</comment>
<evidence type="ECO:0000256" key="3">
    <source>
        <dbReference type="ARBA" id="ARBA00001947"/>
    </source>
</evidence>
<dbReference type="AlphaFoldDB" id="A0A6J4Q6Z8"/>
<dbReference type="Pfam" id="PF01761">
    <property type="entry name" value="DHQ_synthase"/>
    <property type="match status" value="1"/>
</dbReference>
<comment type="pathway">
    <text evidence="5 18">Metabolic intermediate biosynthesis; chorismate biosynthesis; chorismate from D-erythrose 4-phosphate and phosphoenolpyruvate: step 2/7.</text>
</comment>
<evidence type="ECO:0000256" key="16">
    <source>
        <dbReference type="ARBA" id="ARBA00023239"/>
    </source>
</evidence>
<keyword evidence="15 18" id="KW-0057">Aromatic amino acid biosynthesis</keyword>
<comment type="cofactor">
    <cofactor evidence="3">
        <name>Zn(2+)</name>
        <dbReference type="ChEBI" id="CHEBI:29105"/>
    </cofactor>
</comment>
<dbReference type="InterPro" id="IPR016037">
    <property type="entry name" value="DHQ_synth_AroB"/>
</dbReference>
<keyword evidence="14 18" id="KW-0520">NAD</keyword>
<keyword evidence="10 18" id="KW-0028">Amino-acid biosynthesis</keyword>
<evidence type="ECO:0000256" key="15">
    <source>
        <dbReference type="ARBA" id="ARBA00023141"/>
    </source>
</evidence>
<feature type="binding site" evidence="18">
    <location>
        <position position="150"/>
    </location>
    <ligand>
        <name>NAD(+)</name>
        <dbReference type="ChEBI" id="CHEBI:57540"/>
    </ligand>
</feature>
<dbReference type="GO" id="GO:0005737">
    <property type="term" value="C:cytoplasm"/>
    <property type="evidence" value="ECO:0007669"/>
    <property type="project" value="UniProtKB-SubCell"/>
</dbReference>
<keyword evidence="16 18" id="KW-0456">Lyase</keyword>
<keyword evidence="12 18" id="KW-0547">Nucleotide-binding</keyword>
<dbReference type="PANTHER" id="PTHR43622:SF7">
    <property type="entry name" value="3-DEHYDROQUINATE SYNTHASE, CHLOROPLASTIC"/>
    <property type="match status" value="1"/>
</dbReference>
<dbReference type="GO" id="GO:0046872">
    <property type="term" value="F:metal ion binding"/>
    <property type="evidence" value="ECO:0007669"/>
    <property type="project" value="UniProtKB-KW"/>
</dbReference>
<comment type="similarity">
    <text evidence="6 18">Belongs to the sugar phosphate cyclases superfamily. Dehydroquinate synthase family.</text>
</comment>
<evidence type="ECO:0000256" key="4">
    <source>
        <dbReference type="ARBA" id="ARBA00004496"/>
    </source>
</evidence>
<dbReference type="GO" id="GO:0003856">
    <property type="term" value="F:3-dehydroquinate synthase activity"/>
    <property type="evidence" value="ECO:0007669"/>
    <property type="project" value="UniProtKB-UniRule"/>
</dbReference>
<dbReference type="FunFam" id="3.40.50.1970:FF:000007">
    <property type="entry name" value="Pentafunctional AROM polypeptide"/>
    <property type="match status" value="1"/>
</dbReference>
<reference evidence="21" key="1">
    <citation type="submission" date="2020-02" db="EMBL/GenBank/DDBJ databases">
        <authorList>
            <person name="Meier V. D."/>
        </authorList>
    </citation>
    <scope>NUCLEOTIDE SEQUENCE</scope>
    <source>
        <strain evidence="21">AVDCRST_MAG37</strain>
    </source>
</reference>
<evidence type="ECO:0000256" key="5">
    <source>
        <dbReference type="ARBA" id="ARBA00004661"/>
    </source>
</evidence>
<dbReference type="InterPro" id="IPR056179">
    <property type="entry name" value="DHQS_C"/>
</dbReference>
<feature type="binding site" evidence="18">
    <location>
        <position position="183"/>
    </location>
    <ligand>
        <name>Zn(2+)</name>
        <dbReference type="ChEBI" id="CHEBI:29105"/>
    </ligand>
</feature>
<dbReference type="GO" id="GO:0009423">
    <property type="term" value="P:chorismate biosynthetic process"/>
    <property type="evidence" value="ECO:0007669"/>
    <property type="project" value="UniProtKB-UniRule"/>
</dbReference>
<feature type="binding site" evidence="18">
    <location>
        <position position="261"/>
    </location>
    <ligand>
        <name>Zn(2+)</name>
        <dbReference type="ChEBI" id="CHEBI:29105"/>
    </ligand>
</feature>
<comment type="function">
    <text evidence="18">Catalyzes the conversion of 3-deoxy-D-arabino-heptulosonate 7-phosphate (DAHP) to dehydroquinate (DHQ).</text>
</comment>
<comment type="cofactor">
    <cofactor evidence="2 18">
        <name>NAD(+)</name>
        <dbReference type="ChEBI" id="CHEBI:57540"/>
    </cofactor>
</comment>
<dbReference type="InterPro" id="IPR030960">
    <property type="entry name" value="DHQS/DOIS_N"/>
</dbReference>
<dbReference type="CDD" id="cd08195">
    <property type="entry name" value="DHQS"/>
    <property type="match status" value="1"/>
</dbReference>
<name>A0A6J4Q6Z8_9ACTN</name>
<dbReference type="SUPFAM" id="SSF56796">
    <property type="entry name" value="Dehydroquinate synthase-like"/>
    <property type="match status" value="1"/>
</dbReference>
<evidence type="ECO:0000256" key="9">
    <source>
        <dbReference type="ARBA" id="ARBA00022490"/>
    </source>
</evidence>
<dbReference type="InterPro" id="IPR050071">
    <property type="entry name" value="Dehydroquinate_synthase"/>
</dbReference>
<dbReference type="Gene3D" id="1.20.1090.10">
    <property type="entry name" value="Dehydroquinate synthase-like - alpha domain"/>
    <property type="match status" value="1"/>
</dbReference>
<feature type="domain" description="3-dehydroquinate synthase C-terminal" evidence="20">
    <location>
        <begin position="180"/>
        <end position="318"/>
    </location>
</feature>
<keyword evidence="13 18" id="KW-0862">Zinc</keyword>
<evidence type="ECO:0000256" key="13">
    <source>
        <dbReference type="ARBA" id="ARBA00022833"/>
    </source>
</evidence>
<evidence type="ECO:0000259" key="20">
    <source>
        <dbReference type="Pfam" id="PF24621"/>
    </source>
</evidence>
<evidence type="ECO:0000256" key="17">
    <source>
        <dbReference type="ARBA" id="ARBA00023285"/>
    </source>
</evidence>
<evidence type="ECO:0000313" key="21">
    <source>
        <dbReference type="EMBL" id="CAA9430029.1"/>
    </source>
</evidence>
<evidence type="ECO:0000259" key="19">
    <source>
        <dbReference type="Pfam" id="PF01761"/>
    </source>
</evidence>
<evidence type="ECO:0000256" key="2">
    <source>
        <dbReference type="ARBA" id="ARBA00001911"/>
    </source>
</evidence>
<evidence type="ECO:0000256" key="11">
    <source>
        <dbReference type="ARBA" id="ARBA00022723"/>
    </source>
</evidence>
<dbReference type="GO" id="GO:0000166">
    <property type="term" value="F:nucleotide binding"/>
    <property type="evidence" value="ECO:0007669"/>
    <property type="project" value="UniProtKB-KW"/>
</dbReference>
<dbReference type="GO" id="GO:0008652">
    <property type="term" value="P:amino acid biosynthetic process"/>
    <property type="evidence" value="ECO:0007669"/>
    <property type="project" value="UniProtKB-KW"/>
</dbReference>